<feature type="coiled-coil region" evidence="1">
    <location>
        <begin position="243"/>
        <end position="281"/>
    </location>
</feature>
<keyword evidence="4" id="KW-1185">Reference proteome</keyword>
<reference evidence="3" key="1">
    <citation type="journal article" date="2016" name="Nat. Genet.">
        <title>A high-quality carrot genome assembly provides new insights into carotenoid accumulation and asterid genome evolution.</title>
        <authorList>
            <person name="Iorizzo M."/>
            <person name="Ellison S."/>
            <person name="Senalik D."/>
            <person name="Zeng P."/>
            <person name="Satapoomin P."/>
            <person name="Huang J."/>
            <person name="Bowman M."/>
            <person name="Iovene M."/>
            <person name="Sanseverino W."/>
            <person name="Cavagnaro P."/>
            <person name="Yildiz M."/>
            <person name="Macko-Podgorni A."/>
            <person name="Moranska E."/>
            <person name="Grzebelus E."/>
            <person name="Grzebelus D."/>
            <person name="Ashrafi H."/>
            <person name="Zheng Z."/>
            <person name="Cheng S."/>
            <person name="Spooner D."/>
            <person name="Van Deynze A."/>
            <person name="Simon P."/>
        </authorList>
    </citation>
    <scope>NUCLEOTIDE SEQUENCE</scope>
    <source>
        <tissue evidence="3">Leaf</tissue>
    </source>
</reference>
<protein>
    <recommendedName>
        <fullName evidence="2">No apical meristem-associated C-terminal domain-containing protein</fullName>
    </recommendedName>
</protein>
<dbReference type="Proteomes" id="UP000077755">
    <property type="component" value="Chromosome 6"/>
</dbReference>
<dbReference type="PANTHER" id="PTHR45125:SF3">
    <property type="entry name" value="NO-APICAL-MERISTEM-ASSOCIATED CARBOXY-TERMINAL DOMAIN PROTEIN"/>
    <property type="match status" value="1"/>
</dbReference>
<gene>
    <name evidence="3" type="ORF">DCAR_0623161</name>
</gene>
<dbReference type="PANTHER" id="PTHR45125">
    <property type="entry name" value="F21J9.4-RELATED"/>
    <property type="match status" value="1"/>
</dbReference>
<dbReference type="InterPro" id="IPR029466">
    <property type="entry name" value="NAM-associated_C"/>
</dbReference>
<reference evidence="3" key="2">
    <citation type="submission" date="2022-03" db="EMBL/GenBank/DDBJ databases">
        <title>Draft title - Genomic analysis of global carrot germplasm unveils the trajectory of domestication and the origin of high carotenoid orange carrot.</title>
        <authorList>
            <person name="Iorizzo M."/>
            <person name="Ellison S."/>
            <person name="Senalik D."/>
            <person name="Macko-Podgorni A."/>
            <person name="Grzebelus D."/>
            <person name="Bostan H."/>
            <person name="Rolling W."/>
            <person name="Curaba J."/>
            <person name="Simon P."/>
        </authorList>
    </citation>
    <scope>NUCLEOTIDE SEQUENCE</scope>
    <source>
        <tissue evidence="3">Leaf</tissue>
    </source>
</reference>
<proteinExistence type="predicted"/>
<dbReference type="Pfam" id="PF14303">
    <property type="entry name" value="NAM-associated"/>
    <property type="match status" value="1"/>
</dbReference>
<keyword evidence="1" id="KW-0175">Coiled coil</keyword>
<evidence type="ECO:0000313" key="3">
    <source>
        <dbReference type="EMBL" id="WOH03761.1"/>
    </source>
</evidence>
<sequence length="306" mass="35952">MNFQESVPSFSTMLIPDFPTYDEYTTGNPSIYFPQDHNGEESEEVRVIPSQNFTKQEDEMLISAWQNISSDPIIGVDQTNGTYWERIHNYFTKYKDFQSDRSWNSLMHRWSVIQLGVNKFQGFYEQVGIPSGCSEDDKICRAKIMYKDIYKTNFSLEHCWKVLRNLPKWNASFATKKPKKIQKDNPAGSSPCTPEYVVLDDSELKRPIGRKAAKEMEKKRKRSENEHDDGGAAILEQMRADQLESKKQRNEHLKEMIQLAKERAEREKERDEREKIRVTHEQDEADAVLQRYMMFCLGKKDYEKSC</sequence>
<feature type="domain" description="No apical meristem-associated C-terminal" evidence="2">
    <location>
        <begin position="154"/>
        <end position="266"/>
    </location>
</feature>
<evidence type="ECO:0000256" key="1">
    <source>
        <dbReference type="SAM" id="Coils"/>
    </source>
</evidence>
<name>A0AAF0X8K5_DAUCS</name>
<accession>A0AAF0X8K5</accession>
<organism evidence="3 4">
    <name type="scientific">Daucus carota subsp. sativus</name>
    <name type="common">Carrot</name>
    <dbReference type="NCBI Taxonomy" id="79200"/>
    <lineage>
        <taxon>Eukaryota</taxon>
        <taxon>Viridiplantae</taxon>
        <taxon>Streptophyta</taxon>
        <taxon>Embryophyta</taxon>
        <taxon>Tracheophyta</taxon>
        <taxon>Spermatophyta</taxon>
        <taxon>Magnoliopsida</taxon>
        <taxon>eudicotyledons</taxon>
        <taxon>Gunneridae</taxon>
        <taxon>Pentapetalae</taxon>
        <taxon>asterids</taxon>
        <taxon>campanulids</taxon>
        <taxon>Apiales</taxon>
        <taxon>Apiaceae</taxon>
        <taxon>Apioideae</taxon>
        <taxon>Scandiceae</taxon>
        <taxon>Daucinae</taxon>
        <taxon>Daucus</taxon>
        <taxon>Daucus sect. Daucus</taxon>
    </lineage>
</organism>
<evidence type="ECO:0000259" key="2">
    <source>
        <dbReference type="Pfam" id="PF14303"/>
    </source>
</evidence>
<dbReference type="EMBL" id="CP093348">
    <property type="protein sequence ID" value="WOH03761.1"/>
    <property type="molecule type" value="Genomic_DNA"/>
</dbReference>
<evidence type="ECO:0000313" key="4">
    <source>
        <dbReference type="Proteomes" id="UP000077755"/>
    </source>
</evidence>
<dbReference type="AlphaFoldDB" id="A0AAF0X8K5"/>